<dbReference type="AlphaFoldDB" id="A0A923MVV1"/>
<keyword evidence="4 6" id="KW-1133">Transmembrane helix</keyword>
<feature type="transmembrane region" description="Helical" evidence="6">
    <location>
        <begin position="50"/>
        <end position="69"/>
    </location>
</feature>
<dbReference type="Proteomes" id="UP000608513">
    <property type="component" value="Unassembled WGS sequence"/>
</dbReference>
<dbReference type="GO" id="GO:0005886">
    <property type="term" value="C:plasma membrane"/>
    <property type="evidence" value="ECO:0007669"/>
    <property type="project" value="UniProtKB-SubCell"/>
</dbReference>
<keyword evidence="8" id="KW-1185">Reference proteome</keyword>
<feature type="transmembrane region" description="Helical" evidence="6">
    <location>
        <begin position="309"/>
        <end position="335"/>
    </location>
</feature>
<feature type="transmembrane region" description="Helical" evidence="6">
    <location>
        <begin position="26"/>
        <end position="44"/>
    </location>
</feature>
<feature type="transmembrane region" description="Helical" evidence="6">
    <location>
        <begin position="101"/>
        <end position="122"/>
    </location>
</feature>
<evidence type="ECO:0000256" key="1">
    <source>
        <dbReference type="ARBA" id="ARBA00004651"/>
    </source>
</evidence>
<evidence type="ECO:0000256" key="4">
    <source>
        <dbReference type="ARBA" id="ARBA00022989"/>
    </source>
</evidence>
<feature type="transmembrane region" description="Helical" evidence="6">
    <location>
        <begin position="129"/>
        <end position="147"/>
    </location>
</feature>
<dbReference type="Pfam" id="PF02653">
    <property type="entry name" value="BPD_transp_2"/>
    <property type="match status" value="1"/>
</dbReference>
<name>A0A923MVV1_9BURK</name>
<dbReference type="GO" id="GO:0015658">
    <property type="term" value="F:branched-chain amino acid transmembrane transporter activity"/>
    <property type="evidence" value="ECO:0007669"/>
    <property type="project" value="InterPro"/>
</dbReference>
<dbReference type="EMBL" id="JACORT010000014">
    <property type="protein sequence ID" value="MBC5785991.1"/>
    <property type="molecule type" value="Genomic_DNA"/>
</dbReference>
<dbReference type="InterPro" id="IPR001851">
    <property type="entry name" value="ABC_transp_permease"/>
</dbReference>
<organism evidence="7 8">
    <name type="scientific">Ramlibacter cellulosilyticus</name>
    <dbReference type="NCBI Taxonomy" id="2764187"/>
    <lineage>
        <taxon>Bacteria</taxon>
        <taxon>Pseudomonadati</taxon>
        <taxon>Pseudomonadota</taxon>
        <taxon>Betaproteobacteria</taxon>
        <taxon>Burkholderiales</taxon>
        <taxon>Comamonadaceae</taxon>
        <taxon>Ramlibacter</taxon>
    </lineage>
</organism>
<comment type="caution">
    <text evidence="7">The sequence shown here is derived from an EMBL/GenBank/DDBJ whole genome shotgun (WGS) entry which is preliminary data.</text>
</comment>
<dbReference type="PANTHER" id="PTHR30482">
    <property type="entry name" value="HIGH-AFFINITY BRANCHED-CHAIN AMINO ACID TRANSPORT SYSTEM PERMEASE"/>
    <property type="match status" value="1"/>
</dbReference>
<evidence type="ECO:0000313" key="8">
    <source>
        <dbReference type="Proteomes" id="UP000608513"/>
    </source>
</evidence>
<feature type="transmembrane region" description="Helical" evidence="6">
    <location>
        <begin position="76"/>
        <end position="95"/>
    </location>
</feature>
<gene>
    <name evidence="7" type="ORF">H8N03_23840</name>
</gene>
<evidence type="ECO:0000256" key="6">
    <source>
        <dbReference type="SAM" id="Phobius"/>
    </source>
</evidence>
<evidence type="ECO:0000256" key="5">
    <source>
        <dbReference type="ARBA" id="ARBA00023136"/>
    </source>
</evidence>
<feature type="transmembrane region" description="Helical" evidence="6">
    <location>
        <begin position="184"/>
        <end position="204"/>
    </location>
</feature>
<comment type="subcellular location">
    <subcellularLocation>
        <location evidence="1">Cell membrane</location>
        <topology evidence="1">Multi-pass membrane protein</topology>
    </subcellularLocation>
</comment>
<feature type="transmembrane region" description="Helical" evidence="6">
    <location>
        <begin position="235"/>
        <end position="259"/>
    </location>
</feature>
<keyword evidence="5 6" id="KW-0472">Membrane</keyword>
<feature type="transmembrane region" description="Helical" evidence="6">
    <location>
        <begin position="265"/>
        <end position="297"/>
    </location>
</feature>
<dbReference type="CDD" id="cd06581">
    <property type="entry name" value="TM_PBP1_LivM_like"/>
    <property type="match status" value="1"/>
</dbReference>
<protein>
    <submittedName>
        <fullName evidence="7">Branched-chain amino acid ABC transporter permease</fullName>
    </submittedName>
</protein>
<accession>A0A923MVV1</accession>
<evidence type="ECO:0000256" key="2">
    <source>
        <dbReference type="ARBA" id="ARBA00022475"/>
    </source>
</evidence>
<dbReference type="InterPro" id="IPR043428">
    <property type="entry name" value="LivM-like"/>
</dbReference>
<dbReference type="RefSeq" id="WP_187078739.1">
    <property type="nucleotide sequence ID" value="NZ_JACORT010000014.1"/>
</dbReference>
<reference evidence="7" key="1">
    <citation type="submission" date="2020-08" db="EMBL/GenBank/DDBJ databases">
        <title>Ramlibacter sp. USB13 16S ribosomal RNA gene genome sequencing and assembly.</title>
        <authorList>
            <person name="Kang M."/>
        </authorList>
    </citation>
    <scope>NUCLEOTIDE SEQUENCE</scope>
    <source>
        <strain evidence="7">USB13</strain>
    </source>
</reference>
<evidence type="ECO:0000256" key="3">
    <source>
        <dbReference type="ARBA" id="ARBA00022692"/>
    </source>
</evidence>
<dbReference type="PANTHER" id="PTHR30482:SF20">
    <property type="entry name" value="HIGH-AFFINITY BRANCHED-CHAIN AMINO ACID TRANSPORT SYSTEM PERMEASE PROTEIN LIVM"/>
    <property type="match status" value="1"/>
</dbReference>
<proteinExistence type="predicted"/>
<keyword evidence="3 6" id="KW-0812">Transmembrane</keyword>
<keyword evidence="2" id="KW-1003">Cell membrane</keyword>
<evidence type="ECO:0000313" key="7">
    <source>
        <dbReference type="EMBL" id="MBC5785991.1"/>
    </source>
</evidence>
<sequence>MEAAATDLAPVAPAQASGGVRGWSRGWVLAFVLLVLAACVLPFVSSNYRVFQYTMVLIYAIALLGLNILTGYSGQISLGHGAFYAIGAYATAILMDKFGVPYWLCIPVAGAVCLLAGFLFGLPALRLEGVYLALATFALGVALPQLLKYKHLEEWTGGVQGIILTKPEPPVASLFGLQLNADRWLFLFTLAVGVVMFVIGWNLLRGRVGRALIAIRDQPIAAATMGIDNSLYKSLAFGVSAMFTGVAGGLGAVAVAFVAPDSFTIFLSISLLVGMVVGGLASITGAIWGAIFIQFVPNLADQVSKAAPWAIYGALMILFMYVMPTGIAGALRLAWLRVKRKPRRDSAAG</sequence>